<reference evidence="2" key="1">
    <citation type="submission" date="2023-06" db="EMBL/GenBank/DDBJ databases">
        <title>Survivors Of The Sea: Transcriptome response of Skeletonema marinoi to long-term dormancy.</title>
        <authorList>
            <person name="Pinder M.I.M."/>
            <person name="Kourtchenko O."/>
            <person name="Robertson E.K."/>
            <person name="Larsson T."/>
            <person name="Maumus F."/>
            <person name="Osuna-Cruz C.M."/>
            <person name="Vancaester E."/>
            <person name="Stenow R."/>
            <person name="Vandepoele K."/>
            <person name="Ploug H."/>
            <person name="Bruchert V."/>
            <person name="Godhe A."/>
            <person name="Topel M."/>
        </authorList>
    </citation>
    <scope>NUCLEOTIDE SEQUENCE</scope>
    <source>
        <strain evidence="2">R05AC</strain>
    </source>
</reference>
<sequence>MKLSYNIALLSTTVMKTADAYLDLSQPYSKVDPSPSHSYTQQLLDIAEAEDDINAFVALECGKIVAEYGDQNAIRHLFSVTKSWTGLLVGIAEKKGLLSLDETLGEIWPDDEVWTGVPDAKDRKKTTIEQLVQMRGGYEMPGDYLQDVLIDTLPFNDNRLGGSDFQDSLTYHPLNTTNIGKYKYVMAGNLMSYILLEKTGKTPEEFAKEEVFKHLGIKDNDYEWYVNLEQVQTSFHGLKMTTTALSKLGLLYLQNGMVNNNKQIVDPSWIERSFTVGDTEAKEKFGYLGWWLGTEPAYTTFGFGGQRLAVNLDTHRVIAILSDTYYKDAGLTKYDDEDPTATFPTDLIKDLFISEPASTAKEQRGGSVHDYSSITMTLAVAVLVGFSFA</sequence>
<protein>
    <submittedName>
        <fullName evidence="2">Beta-lactamase</fullName>
        <ecNumber evidence="2">3.5.2.6</ecNumber>
    </submittedName>
</protein>
<organism evidence="2 3">
    <name type="scientific">Skeletonema marinoi</name>
    <dbReference type="NCBI Taxonomy" id="267567"/>
    <lineage>
        <taxon>Eukaryota</taxon>
        <taxon>Sar</taxon>
        <taxon>Stramenopiles</taxon>
        <taxon>Ochrophyta</taxon>
        <taxon>Bacillariophyta</taxon>
        <taxon>Coscinodiscophyceae</taxon>
        <taxon>Thalassiosirophycidae</taxon>
        <taxon>Thalassiosirales</taxon>
        <taxon>Skeletonemataceae</taxon>
        <taxon>Skeletonema</taxon>
        <taxon>Skeletonema marinoi-dohrnii complex</taxon>
    </lineage>
</organism>
<keyword evidence="2" id="KW-0378">Hydrolase</keyword>
<dbReference type="InterPro" id="IPR050789">
    <property type="entry name" value="Diverse_Enzym_Activities"/>
</dbReference>
<feature type="domain" description="Beta-lactamase-related" evidence="1">
    <location>
        <begin position="72"/>
        <end position="327"/>
    </location>
</feature>
<evidence type="ECO:0000313" key="3">
    <source>
        <dbReference type="Proteomes" id="UP001224775"/>
    </source>
</evidence>
<dbReference type="GO" id="GO:0008800">
    <property type="term" value="F:beta-lactamase activity"/>
    <property type="evidence" value="ECO:0007669"/>
    <property type="project" value="UniProtKB-EC"/>
</dbReference>
<comment type="caution">
    <text evidence="2">The sequence shown here is derived from an EMBL/GenBank/DDBJ whole genome shotgun (WGS) entry which is preliminary data.</text>
</comment>
<proteinExistence type="predicted"/>
<dbReference type="SUPFAM" id="SSF56601">
    <property type="entry name" value="beta-lactamase/transpeptidase-like"/>
    <property type="match status" value="1"/>
</dbReference>
<dbReference type="InterPro" id="IPR001466">
    <property type="entry name" value="Beta-lactam-related"/>
</dbReference>
<dbReference type="EC" id="3.5.2.6" evidence="2"/>
<dbReference type="Pfam" id="PF00144">
    <property type="entry name" value="Beta-lactamase"/>
    <property type="match status" value="1"/>
</dbReference>
<name>A0AAD8XTJ4_9STRA</name>
<dbReference type="Gene3D" id="3.40.710.10">
    <property type="entry name" value="DD-peptidase/beta-lactamase superfamily"/>
    <property type="match status" value="1"/>
</dbReference>
<dbReference type="Proteomes" id="UP001224775">
    <property type="component" value="Unassembled WGS sequence"/>
</dbReference>
<dbReference type="PANTHER" id="PTHR43283:SF7">
    <property type="entry name" value="BETA-LACTAMASE-RELATED DOMAIN-CONTAINING PROTEIN"/>
    <property type="match status" value="1"/>
</dbReference>
<dbReference type="EMBL" id="JATAAI010000054">
    <property type="protein sequence ID" value="KAK1733111.1"/>
    <property type="molecule type" value="Genomic_DNA"/>
</dbReference>
<evidence type="ECO:0000313" key="2">
    <source>
        <dbReference type="EMBL" id="KAK1733111.1"/>
    </source>
</evidence>
<evidence type="ECO:0000259" key="1">
    <source>
        <dbReference type="Pfam" id="PF00144"/>
    </source>
</evidence>
<gene>
    <name evidence="2" type="ORF">QTG54_016249</name>
</gene>
<dbReference type="PANTHER" id="PTHR43283">
    <property type="entry name" value="BETA-LACTAMASE-RELATED"/>
    <property type="match status" value="1"/>
</dbReference>
<accession>A0AAD8XTJ4</accession>
<dbReference type="InterPro" id="IPR012338">
    <property type="entry name" value="Beta-lactam/transpept-like"/>
</dbReference>
<dbReference type="AlphaFoldDB" id="A0AAD8XTJ4"/>
<keyword evidence="3" id="KW-1185">Reference proteome</keyword>